<evidence type="ECO:0000256" key="15">
    <source>
        <dbReference type="ARBA" id="ARBA00047069"/>
    </source>
</evidence>
<dbReference type="Gene3D" id="1.10.10.10">
    <property type="entry name" value="Winged helix-like DNA-binding domain superfamily/Winged helix DNA-binding domain"/>
    <property type="match status" value="1"/>
</dbReference>
<keyword evidence="5" id="KW-0963">Cytoplasm</keyword>
<evidence type="ECO:0000313" key="19">
    <source>
        <dbReference type="Proteomes" id="UP000028990"/>
    </source>
</evidence>
<dbReference type="GO" id="GO:0005730">
    <property type="term" value="C:nucleolus"/>
    <property type="evidence" value="ECO:0007669"/>
    <property type="project" value="UniProtKB-SubCell"/>
</dbReference>
<keyword evidence="8" id="KW-0832">Ubl conjugation</keyword>
<evidence type="ECO:0000256" key="7">
    <source>
        <dbReference type="ARBA" id="ARBA00022553"/>
    </source>
</evidence>
<feature type="region of interest" description="Disordered" evidence="16">
    <location>
        <begin position="86"/>
        <end position="110"/>
    </location>
</feature>
<dbReference type="InterPro" id="IPR037447">
    <property type="entry name" value="Ribosomal_eS10"/>
</dbReference>
<dbReference type="InterPro" id="IPR036388">
    <property type="entry name" value="WH-like_DNA-bd_sf"/>
</dbReference>
<evidence type="ECO:0000256" key="3">
    <source>
        <dbReference type="ARBA" id="ARBA00007278"/>
    </source>
</evidence>
<feature type="region of interest" description="Disordered" evidence="16">
    <location>
        <begin position="306"/>
        <end position="377"/>
    </location>
</feature>
<evidence type="ECO:0000256" key="5">
    <source>
        <dbReference type="ARBA" id="ARBA00022490"/>
    </source>
</evidence>
<evidence type="ECO:0000256" key="10">
    <source>
        <dbReference type="ARBA" id="ARBA00023242"/>
    </source>
</evidence>
<comment type="subunit">
    <text evidence="15">Component of the small ribosomal subunit. The methylated form interacts with NPM1.</text>
</comment>
<dbReference type="GO" id="GO:0003723">
    <property type="term" value="F:RNA binding"/>
    <property type="evidence" value="ECO:0007669"/>
    <property type="project" value="TreeGrafter"/>
</dbReference>
<name>A0A091CZ26_FUKDA</name>
<evidence type="ECO:0000256" key="4">
    <source>
        <dbReference type="ARBA" id="ARBA00022481"/>
    </source>
</evidence>
<dbReference type="Proteomes" id="UP000028990">
    <property type="component" value="Unassembled WGS sequence"/>
</dbReference>
<dbReference type="eggNOG" id="KOG3344">
    <property type="taxonomic scope" value="Eukaryota"/>
</dbReference>
<organism evidence="18 19">
    <name type="scientific">Fukomys damarensis</name>
    <name type="common">Damaraland mole rat</name>
    <name type="synonym">Cryptomys damarensis</name>
    <dbReference type="NCBI Taxonomy" id="885580"/>
    <lineage>
        <taxon>Eukaryota</taxon>
        <taxon>Metazoa</taxon>
        <taxon>Chordata</taxon>
        <taxon>Craniata</taxon>
        <taxon>Vertebrata</taxon>
        <taxon>Euteleostomi</taxon>
        <taxon>Mammalia</taxon>
        <taxon>Eutheria</taxon>
        <taxon>Euarchontoglires</taxon>
        <taxon>Glires</taxon>
        <taxon>Rodentia</taxon>
        <taxon>Hystricomorpha</taxon>
        <taxon>Bathyergidae</taxon>
        <taxon>Fukomys</taxon>
    </lineage>
</organism>
<evidence type="ECO:0000313" key="18">
    <source>
        <dbReference type="EMBL" id="KFO23140.1"/>
    </source>
</evidence>
<evidence type="ECO:0000256" key="12">
    <source>
        <dbReference type="ARBA" id="ARBA00044523"/>
    </source>
</evidence>
<feature type="compositionally biased region" description="Gly residues" evidence="16">
    <location>
        <begin position="366"/>
        <end position="377"/>
    </location>
</feature>
<proteinExistence type="inferred from homology"/>
<gene>
    <name evidence="18" type="ORF">H920_15478</name>
</gene>
<dbReference type="STRING" id="885580.ENSFDAP00000015609"/>
<keyword evidence="6" id="KW-1017">Isopeptide bond</keyword>
<comment type="function">
    <text evidence="14">Component of the 40S ribosomal subunit. The ribosome is a large ribonucleoprotein complex responsible for the synthesis of proteins in the cell.</text>
</comment>
<dbReference type="GO" id="GO:0022627">
    <property type="term" value="C:cytosolic small ribosomal subunit"/>
    <property type="evidence" value="ECO:0007669"/>
    <property type="project" value="TreeGrafter"/>
</dbReference>
<keyword evidence="11" id="KW-0687">Ribonucleoprotein</keyword>
<keyword evidence="9 18" id="KW-0689">Ribosomal protein</keyword>
<feature type="region of interest" description="Disordered" evidence="16">
    <location>
        <begin position="168"/>
        <end position="187"/>
    </location>
</feature>
<dbReference type="PANTHER" id="PTHR12146:SF10">
    <property type="entry name" value="SMALL RIBOSOMAL SUBUNIT PROTEIN ES10"/>
    <property type="match status" value="1"/>
</dbReference>
<sequence>MGGSSQGHSRCTSPRARRVCTEVSTLSTLAATNTVTVAQGLSECLPPRVQHRTTAGSRGDAAGRPGLSDYACGRCAGPGRRLVTATKGGRGYLGHPPQAGSTSRPSSYAAQDRGQLHSWRWAVTLTWVSRGAALQGLSPEDEAQLATVVLSRGWEAVAPADTDTIHVDHQKRGNRGTGHILQLPGTGPWGPQAMRRASVHLAEPYARDLACGMLMPKKNRIAIYELLFKEGVMVAKKDVHMPKHPELADKNVPNLHVMKAMQSLKSRGYVKEQFAWRHFYWYLTNEGIQYLRDYLHLPPEIVPATLRRSRPETGRPRPKGVEGERPMRLTRGEADRDTYRRSAVPPGADKKAEAGAGSATEFQFRGGFGRGRGQPPQ</sequence>
<comment type="subcellular location">
    <subcellularLocation>
        <location evidence="1">Cytoplasm</location>
    </subcellularLocation>
    <subcellularLocation>
        <location evidence="2">Nucleus</location>
        <location evidence="2">Nucleolus</location>
    </subcellularLocation>
</comment>
<reference evidence="18 19" key="1">
    <citation type="submission" date="2013-11" db="EMBL/GenBank/DDBJ databases">
        <title>The Damaraland mole rat (Fukomys damarensis) genome and evolution of African mole rats.</title>
        <authorList>
            <person name="Gladyshev V.N."/>
            <person name="Fang X."/>
        </authorList>
    </citation>
    <scope>NUCLEOTIDE SEQUENCE [LARGE SCALE GENOMIC DNA]</scope>
    <source>
        <tissue evidence="18">Liver</tissue>
    </source>
</reference>
<evidence type="ECO:0000259" key="17">
    <source>
        <dbReference type="Pfam" id="PF03501"/>
    </source>
</evidence>
<keyword evidence="19" id="KW-1185">Reference proteome</keyword>
<accession>A0A091CZ26</accession>
<keyword evidence="7" id="KW-0597">Phosphoprotein</keyword>
<evidence type="ECO:0000256" key="16">
    <source>
        <dbReference type="SAM" id="MobiDB-lite"/>
    </source>
</evidence>
<evidence type="ECO:0000256" key="6">
    <source>
        <dbReference type="ARBA" id="ARBA00022499"/>
    </source>
</evidence>
<evidence type="ECO:0000256" key="8">
    <source>
        <dbReference type="ARBA" id="ARBA00022843"/>
    </source>
</evidence>
<protein>
    <recommendedName>
        <fullName evidence="12">Small ribosomal subunit protein eS10</fullName>
    </recommendedName>
    <alternativeName>
        <fullName evidence="13">40S ribosomal protein S10</fullName>
    </alternativeName>
</protein>
<comment type="similarity">
    <text evidence="3">Belongs to the eukaryotic ribosomal protein eS10 family.</text>
</comment>
<feature type="compositionally biased region" description="Basic and acidic residues" evidence="16">
    <location>
        <begin position="309"/>
        <end position="340"/>
    </location>
</feature>
<feature type="compositionally biased region" description="Polar residues" evidence="16">
    <location>
        <begin position="99"/>
        <end position="109"/>
    </location>
</feature>
<evidence type="ECO:0000256" key="14">
    <source>
        <dbReference type="ARBA" id="ARBA00045797"/>
    </source>
</evidence>
<feature type="domain" description="Plectin/eS10 N-terminal" evidence="17">
    <location>
        <begin position="215"/>
        <end position="309"/>
    </location>
</feature>
<evidence type="ECO:0000256" key="11">
    <source>
        <dbReference type="ARBA" id="ARBA00023274"/>
    </source>
</evidence>
<evidence type="ECO:0000256" key="13">
    <source>
        <dbReference type="ARBA" id="ARBA00044563"/>
    </source>
</evidence>
<dbReference type="FunFam" id="1.10.10.10:FF:001335">
    <property type="entry name" value="40S ribosomal protein S10"/>
    <property type="match status" value="1"/>
</dbReference>
<keyword evidence="10" id="KW-0539">Nucleus</keyword>
<keyword evidence="4" id="KW-0488">Methylation</keyword>
<dbReference type="AlphaFoldDB" id="A0A091CZ26"/>
<dbReference type="PANTHER" id="PTHR12146">
    <property type="entry name" value="40S RIBOSOMAL PROTEIN S10"/>
    <property type="match status" value="1"/>
</dbReference>
<evidence type="ECO:0000256" key="2">
    <source>
        <dbReference type="ARBA" id="ARBA00004604"/>
    </source>
</evidence>
<dbReference type="EMBL" id="KN123813">
    <property type="protein sequence ID" value="KFO23140.1"/>
    <property type="molecule type" value="Genomic_DNA"/>
</dbReference>
<dbReference type="InterPro" id="IPR005326">
    <property type="entry name" value="Plectin_eS10_N"/>
</dbReference>
<evidence type="ECO:0000256" key="9">
    <source>
        <dbReference type="ARBA" id="ARBA00022980"/>
    </source>
</evidence>
<dbReference type="Pfam" id="PF03501">
    <property type="entry name" value="S10_plectin"/>
    <property type="match status" value="1"/>
</dbReference>
<dbReference type="GO" id="GO:0003735">
    <property type="term" value="F:structural constituent of ribosome"/>
    <property type="evidence" value="ECO:0007669"/>
    <property type="project" value="TreeGrafter"/>
</dbReference>
<evidence type="ECO:0000256" key="1">
    <source>
        <dbReference type="ARBA" id="ARBA00004496"/>
    </source>
</evidence>